<dbReference type="Pfam" id="PF05631">
    <property type="entry name" value="MFS_5"/>
    <property type="match status" value="1"/>
</dbReference>
<keyword evidence="4" id="KW-0813">Transport</keyword>
<keyword evidence="7 13" id="KW-1133">Transmembrane helix</keyword>
<dbReference type="GeneID" id="20815597"/>
<sequence length="429" mass="45952">MFSAWPTWATTTFGGLSVALLSLHALDASPASPPSLSKTTPADFTAFQMKYLCVYWIVMFADWLQGPNVYTLYQSYGMDVGALFMIGFTSSAVCSSTVGRLVDTYGRKRACVVFCLLEIVINLLEHVPNFTVLAVGRVLGGISTALLFSAFESWMVSEHRRQRFPDELLASTFALAAEGNGLVAIVAGVVAQIAADQYGDIAPFQLAIAATVVAALWIWRFWPSDSPPVGTQERATSESTTTTPSPTTWTWPVLALGLSYSLFEGAMYVFVFLWVPALQSLSPDPLPVGLVFASFMLCLAIGGKVVRGVPHSSLPLVLSILCGVAALCMVIPALEWGLAWTLASFLVFEVCVGMYFPITATLRADNFPDATMSTIMTAFRLPTNVIVLAGTQMASWSATSPHIFLLCAAVHIVAAAVATTGITVVPATK</sequence>
<comment type="subcellular location">
    <subcellularLocation>
        <location evidence="2">Cell membrane</location>
        <topology evidence="2">Multi-pass membrane protein</topology>
    </subcellularLocation>
</comment>
<feature type="signal peptide" evidence="14">
    <location>
        <begin position="1"/>
        <end position="28"/>
    </location>
</feature>
<proteinExistence type="predicted"/>
<feature type="transmembrane region" description="Helical" evidence="13">
    <location>
        <begin position="168"/>
        <end position="195"/>
    </location>
</feature>
<evidence type="ECO:0000256" key="2">
    <source>
        <dbReference type="ARBA" id="ARBA00004651"/>
    </source>
</evidence>
<dbReference type="Gene3D" id="1.20.1250.20">
    <property type="entry name" value="MFS general substrate transporter like domains"/>
    <property type="match status" value="1"/>
</dbReference>
<evidence type="ECO:0000256" key="9">
    <source>
        <dbReference type="ARBA" id="ARBA00023136"/>
    </source>
</evidence>
<organism evidence="15">
    <name type="scientific">Aphanomyces astaci</name>
    <name type="common">Crayfish plague agent</name>
    <dbReference type="NCBI Taxonomy" id="112090"/>
    <lineage>
        <taxon>Eukaryota</taxon>
        <taxon>Sar</taxon>
        <taxon>Stramenopiles</taxon>
        <taxon>Oomycota</taxon>
        <taxon>Saprolegniomycetes</taxon>
        <taxon>Saprolegniales</taxon>
        <taxon>Verrucalvaceae</taxon>
        <taxon>Aphanomyces</taxon>
    </lineage>
</organism>
<evidence type="ECO:0000256" key="10">
    <source>
        <dbReference type="ARBA" id="ARBA00030646"/>
    </source>
</evidence>
<feature type="transmembrane region" description="Helical" evidence="13">
    <location>
        <begin position="313"/>
        <end position="332"/>
    </location>
</feature>
<gene>
    <name evidence="15" type="ORF">H257_13601</name>
</gene>
<feature type="compositionally biased region" description="Low complexity" evidence="12">
    <location>
        <begin position="237"/>
        <end position="246"/>
    </location>
</feature>
<evidence type="ECO:0000256" key="14">
    <source>
        <dbReference type="SAM" id="SignalP"/>
    </source>
</evidence>
<dbReference type="PANTHER" id="PTHR23516">
    <property type="entry name" value="SAM (S-ADENOSYL METHIONINE) TRANSPORTER"/>
    <property type="match status" value="1"/>
</dbReference>
<feature type="transmembrane region" description="Helical" evidence="13">
    <location>
        <begin position="253"/>
        <end position="274"/>
    </location>
</feature>
<dbReference type="GO" id="GO:0006811">
    <property type="term" value="P:monoatomic ion transport"/>
    <property type="evidence" value="ECO:0007669"/>
    <property type="project" value="UniProtKB-KW"/>
</dbReference>
<keyword evidence="5" id="KW-1003">Cell membrane</keyword>
<feature type="transmembrane region" description="Helical" evidence="13">
    <location>
        <begin position="338"/>
        <end position="358"/>
    </location>
</feature>
<feature type="region of interest" description="Disordered" evidence="12">
    <location>
        <begin position="227"/>
        <end position="246"/>
    </location>
</feature>
<evidence type="ECO:0000256" key="11">
    <source>
        <dbReference type="ARBA" id="ARBA00032555"/>
    </source>
</evidence>
<keyword evidence="14" id="KW-0732">Signal</keyword>
<dbReference type="GO" id="GO:0005886">
    <property type="term" value="C:plasma membrane"/>
    <property type="evidence" value="ECO:0007669"/>
    <property type="project" value="UniProtKB-SubCell"/>
</dbReference>
<evidence type="ECO:0000256" key="5">
    <source>
        <dbReference type="ARBA" id="ARBA00022475"/>
    </source>
</evidence>
<protein>
    <recommendedName>
        <fullName evidence="3">Molybdate-anion transporter</fullName>
    </recommendedName>
    <alternativeName>
        <fullName evidence="10">Major facilitator superfamily domain-containing protein 5</fullName>
    </alternativeName>
    <alternativeName>
        <fullName evidence="11">Molybdate transporter 2 homolog</fullName>
    </alternativeName>
</protein>
<reference evidence="15" key="1">
    <citation type="submission" date="2013-12" db="EMBL/GenBank/DDBJ databases">
        <title>The Genome Sequence of Aphanomyces astaci APO3.</title>
        <authorList>
            <consortium name="The Broad Institute Genomics Platform"/>
            <person name="Russ C."/>
            <person name="Tyler B."/>
            <person name="van West P."/>
            <person name="Dieguez-Uribeondo J."/>
            <person name="Young S.K."/>
            <person name="Zeng Q."/>
            <person name="Gargeya S."/>
            <person name="Fitzgerald M."/>
            <person name="Abouelleil A."/>
            <person name="Alvarado L."/>
            <person name="Chapman S.B."/>
            <person name="Gainer-Dewar J."/>
            <person name="Goldberg J."/>
            <person name="Griggs A."/>
            <person name="Gujja S."/>
            <person name="Hansen M."/>
            <person name="Howarth C."/>
            <person name="Imamovic A."/>
            <person name="Ireland A."/>
            <person name="Larimer J."/>
            <person name="McCowan C."/>
            <person name="Murphy C."/>
            <person name="Pearson M."/>
            <person name="Poon T.W."/>
            <person name="Priest M."/>
            <person name="Roberts A."/>
            <person name="Saif S."/>
            <person name="Shea T."/>
            <person name="Sykes S."/>
            <person name="Wortman J."/>
            <person name="Nusbaum C."/>
            <person name="Birren B."/>
        </authorList>
    </citation>
    <scope>NUCLEOTIDE SEQUENCE [LARGE SCALE GENOMIC DNA]</scope>
    <source>
        <strain evidence="15">APO3</strain>
    </source>
</reference>
<dbReference type="CDD" id="cd17487">
    <property type="entry name" value="MFS_MFSD5_like"/>
    <property type="match status" value="1"/>
</dbReference>
<feature type="chain" id="PRO_5004841972" description="Molybdate-anion transporter" evidence="14">
    <location>
        <begin position="29"/>
        <end position="429"/>
    </location>
</feature>
<feature type="transmembrane region" description="Helical" evidence="13">
    <location>
        <begin position="403"/>
        <end position="425"/>
    </location>
</feature>
<dbReference type="EMBL" id="KI913162">
    <property type="protein sequence ID" value="ETV71227.1"/>
    <property type="molecule type" value="Genomic_DNA"/>
</dbReference>
<evidence type="ECO:0000256" key="6">
    <source>
        <dbReference type="ARBA" id="ARBA00022692"/>
    </source>
</evidence>
<dbReference type="SUPFAM" id="SSF103473">
    <property type="entry name" value="MFS general substrate transporter"/>
    <property type="match status" value="1"/>
</dbReference>
<evidence type="ECO:0000256" key="1">
    <source>
        <dbReference type="ARBA" id="ARBA00003019"/>
    </source>
</evidence>
<dbReference type="VEuPathDB" id="FungiDB:H257_13601"/>
<dbReference type="GO" id="GO:0015098">
    <property type="term" value="F:molybdate ion transmembrane transporter activity"/>
    <property type="evidence" value="ECO:0007669"/>
    <property type="project" value="InterPro"/>
</dbReference>
<evidence type="ECO:0000256" key="13">
    <source>
        <dbReference type="SAM" id="Phobius"/>
    </source>
</evidence>
<evidence type="ECO:0000256" key="12">
    <source>
        <dbReference type="SAM" id="MobiDB-lite"/>
    </source>
</evidence>
<evidence type="ECO:0000256" key="4">
    <source>
        <dbReference type="ARBA" id="ARBA00022448"/>
    </source>
</evidence>
<dbReference type="AlphaFoldDB" id="W4FUR0"/>
<name>W4FUR0_APHAT</name>
<feature type="transmembrane region" description="Helical" evidence="13">
    <location>
        <begin position="201"/>
        <end position="219"/>
    </location>
</feature>
<dbReference type="OrthoDB" id="263957at2759"/>
<evidence type="ECO:0000256" key="7">
    <source>
        <dbReference type="ARBA" id="ARBA00022989"/>
    </source>
</evidence>
<evidence type="ECO:0000256" key="8">
    <source>
        <dbReference type="ARBA" id="ARBA00023065"/>
    </source>
</evidence>
<evidence type="ECO:0000256" key="3">
    <source>
        <dbReference type="ARBA" id="ARBA00021242"/>
    </source>
</evidence>
<evidence type="ECO:0000313" key="15">
    <source>
        <dbReference type="EMBL" id="ETV71227.1"/>
    </source>
</evidence>
<dbReference type="PANTHER" id="PTHR23516:SF1">
    <property type="entry name" value="MOLYBDATE-ANION TRANSPORTER"/>
    <property type="match status" value="1"/>
</dbReference>
<feature type="transmembrane region" description="Helical" evidence="13">
    <location>
        <begin position="286"/>
        <end position="306"/>
    </location>
</feature>
<keyword evidence="6 13" id="KW-0812">Transmembrane</keyword>
<keyword evidence="9 13" id="KW-0472">Membrane</keyword>
<dbReference type="InterPro" id="IPR008509">
    <property type="entry name" value="MOT2/MFSD5"/>
</dbReference>
<dbReference type="RefSeq" id="XP_009839473.1">
    <property type="nucleotide sequence ID" value="XM_009841171.1"/>
</dbReference>
<keyword evidence="8" id="KW-0406">Ion transport</keyword>
<accession>W4FUR0</accession>
<comment type="function">
    <text evidence="1">Mediates high-affinity intracellular uptake of the rare oligo-element molybdenum.</text>
</comment>
<feature type="transmembrane region" description="Helical" evidence="13">
    <location>
        <begin position="80"/>
        <end position="98"/>
    </location>
</feature>
<dbReference type="InterPro" id="IPR036259">
    <property type="entry name" value="MFS_trans_sf"/>
</dbReference>